<organism evidence="1 2">
    <name type="scientific">Acetobacter tropicalis NBRC 101654</name>
    <dbReference type="NCBI Taxonomy" id="749388"/>
    <lineage>
        <taxon>Bacteria</taxon>
        <taxon>Pseudomonadati</taxon>
        <taxon>Pseudomonadota</taxon>
        <taxon>Alphaproteobacteria</taxon>
        <taxon>Acetobacterales</taxon>
        <taxon>Acetobacteraceae</taxon>
        <taxon>Acetobacter</taxon>
    </lineage>
</organism>
<accession>F7VFJ0</accession>
<dbReference type="Proteomes" id="UP000004319">
    <property type="component" value="Unassembled WGS sequence"/>
</dbReference>
<evidence type="ECO:0000313" key="1">
    <source>
        <dbReference type="EMBL" id="GAA09135.1"/>
    </source>
</evidence>
<dbReference type="AlphaFoldDB" id="F7VFJ0"/>
<gene>
    <name evidence="1" type="ORF">ATPR_2139</name>
</gene>
<protein>
    <submittedName>
        <fullName evidence="1">Uncharacterized protein</fullName>
    </submittedName>
</protein>
<name>F7VFJ0_9PROT</name>
<dbReference type="EMBL" id="BABS01000069">
    <property type="protein sequence ID" value="GAA09135.1"/>
    <property type="molecule type" value="Genomic_DNA"/>
</dbReference>
<evidence type="ECO:0000313" key="2">
    <source>
        <dbReference type="Proteomes" id="UP000004319"/>
    </source>
</evidence>
<proteinExistence type="predicted"/>
<comment type="caution">
    <text evidence="1">The sequence shown here is derived from an EMBL/GenBank/DDBJ whole genome shotgun (WGS) entry which is preliminary data.</text>
</comment>
<reference evidence="1 2" key="1">
    <citation type="journal article" date="2011" name="Biochem. Biophys. Res. Commun.">
        <title>Increased number of Arginine-based salt bridges contributes to the thermotolerance of thermotolerant acetic acid bacteria, Acetobacter tropicalis SKU1100.</title>
        <authorList>
            <person name="Matsutani M."/>
            <person name="Hirakawa H."/>
            <person name="Nishikura M."/>
            <person name="Soemphol W."/>
            <person name="Ali I.A.I."/>
            <person name="Yakushi T."/>
            <person name="Matsushita K."/>
        </authorList>
    </citation>
    <scope>NUCLEOTIDE SEQUENCE [LARGE SCALE GENOMIC DNA]</scope>
    <source>
        <strain evidence="1 2">NBRC 101654</strain>
    </source>
</reference>
<sequence>MISVAGMTALGFVVSLAIAKAADMAAAAWFTGSLHRL</sequence>